<evidence type="ECO:0000313" key="1">
    <source>
        <dbReference type="EMBL" id="CAE0369939.1"/>
    </source>
</evidence>
<name>A0A7S3NP20_9STRA</name>
<organism evidence="1">
    <name type="scientific">Aureoumbra lagunensis</name>
    <dbReference type="NCBI Taxonomy" id="44058"/>
    <lineage>
        <taxon>Eukaryota</taxon>
        <taxon>Sar</taxon>
        <taxon>Stramenopiles</taxon>
        <taxon>Ochrophyta</taxon>
        <taxon>Pelagophyceae</taxon>
        <taxon>Pelagomonadales</taxon>
        <taxon>Aureoumbra</taxon>
    </lineage>
</organism>
<proteinExistence type="predicted"/>
<dbReference type="EMBL" id="HBIJ01016060">
    <property type="protein sequence ID" value="CAE0369939.1"/>
    <property type="molecule type" value="Transcribed_RNA"/>
</dbReference>
<sequence>MVPSTWELNEGVTCAALVLDSAFAHLAQGSRTESTVAQYKNPFLILALWVALRGGHHDPPGCDNVSSYFSFMEIIRRNQSAAEVAVRSWQYVCWLIAWNSLFAASSCRISMEAAERAFAGPTKKVSRLEAWLVVAIVRASIDSPLWSRM</sequence>
<gene>
    <name evidence="1" type="ORF">ALAG00032_LOCUS10703</name>
</gene>
<accession>A0A7S3NP20</accession>
<protein>
    <submittedName>
        <fullName evidence="1">Uncharacterized protein</fullName>
    </submittedName>
</protein>
<dbReference type="AlphaFoldDB" id="A0A7S3NP20"/>
<reference evidence="1" key="1">
    <citation type="submission" date="2021-01" db="EMBL/GenBank/DDBJ databases">
        <authorList>
            <person name="Corre E."/>
            <person name="Pelletier E."/>
            <person name="Niang G."/>
            <person name="Scheremetjew M."/>
            <person name="Finn R."/>
            <person name="Kale V."/>
            <person name="Holt S."/>
            <person name="Cochrane G."/>
            <person name="Meng A."/>
            <person name="Brown T."/>
            <person name="Cohen L."/>
        </authorList>
    </citation>
    <scope>NUCLEOTIDE SEQUENCE</scope>
    <source>
        <strain evidence="1">CCMP1510</strain>
    </source>
</reference>